<comment type="caution">
    <text evidence="1">The sequence shown here is derived from an EMBL/GenBank/DDBJ whole genome shotgun (WGS) entry which is preliminary data.</text>
</comment>
<proteinExistence type="predicted"/>
<evidence type="ECO:0000313" key="2">
    <source>
        <dbReference type="Proteomes" id="UP000763641"/>
    </source>
</evidence>
<sequence length="134" mass="14816">MRRAVAATLCLWIGGCQNAEQAAAVTKRCETLLAAQELRSLPANLRSDPRAPIRPKDTARISEGEATTFVRRAYDRLAADVTGGRIEARDYTCIFDNRIKQVVTLTTNGHQEEMRLGDAEWAVVSKQVDARATQ</sequence>
<reference evidence="1 2" key="1">
    <citation type="submission" date="2020-12" db="EMBL/GenBank/DDBJ databases">
        <title>Sphingomonas sp.</title>
        <authorList>
            <person name="Kim M.K."/>
        </authorList>
    </citation>
    <scope>NUCLEOTIDE SEQUENCE [LARGE SCALE GENOMIC DNA]</scope>
    <source>
        <strain evidence="1 2">BT552</strain>
    </source>
</reference>
<evidence type="ECO:0000313" key="1">
    <source>
        <dbReference type="EMBL" id="MBM6575973.1"/>
    </source>
</evidence>
<name>A0ABS2D606_9SPHN</name>
<organism evidence="1 2">
    <name type="scientific">Sphingomonas longa</name>
    <dbReference type="NCBI Taxonomy" id="2778730"/>
    <lineage>
        <taxon>Bacteria</taxon>
        <taxon>Pseudomonadati</taxon>
        <taxon>Pseudomonadota</taxon>
        <taxon>Alphaproteobacteria</taxon>
        <taxon>Sphingomonadales</taxon>
        <taxon>Sphingomonadaceae</taxon>
        <taxon>Sphingomonas</taxon>
    </lineage>
</organism>
<protein>
    <recommendedName>
        <fullName evidence="3">Lipoprotein</fullName>
    </recommendedName>
</protein>
<dbReference type="Proteomes" id="UP000763641">
    <property type="component" value="Unassembled WGS sequence"/>
</dbReference>
<accession>A0ABS2D606</accession>
<gene>
    <name evidence="1" type="ORF">ILT43_06280</name>
</gene>
<keyword evidence="2" id="KW-1185">Reference proteome</keyword>
<dbReference type="PROSITE" id="PS51257">
    <property type="entry name" value="PROKAR_LIPOPROTEIN"/>
    <property type="match status" value="1"/>
</dbReference>
<dbReference type="EMBL" id="JAFEMC010000002">
    <property type="protein sequence ID" value="MBM6575973.1"/>
    <property type="molecule type" value="Genomic_DNA"/>
</dbReference>
<evidence type="ECO:0008006" key="3">
    <source>
        <dbReference type="Google" id="ProtNLM"/>
    </source>
</evidence>
<dbReference type="RefSeq" id="WP_204196655.1">
    <property type="nucleotide sequence ID" value="NZ_JAFEMC010000002.1"/>
</dbReference>